<sequence>MSFASRFLADLYKLPKRRCGIVRTRNIRVPMYDGVALATEHFAPKLPGKHPTILMREPYGLSGFATIGEVYAERGFHVVLQACRGTDKSEGEFDPFGHERDDGLATIDWIKAQPWFDGRLGTSGPSYLGYAQWAICDALPKQSAMAIKVTSAEFRSIVFPGGGLAVGLWLSWIQTVEGLRGNPMRTAQRMFTGGIERTTLRATMKLPLRDADKRVTGREVPFWRRWMDEAIGNDAFWQPLDHTHRIGARTPPVSFTSGWYDFMLDQLLRDYATLVDAGHTPQLTVGPWFHVSPDLQMESVKQTLEWMNAKLLGDATSLRAKPVRLYIGGLGEWREFESYPPMQAENQIWHIHPEQVLSQRPVRASAPDTYTYDPAHPTPAVGGAMFAFNGAGPVDNAPLEKRDDVLVYTSEPLFNPITILGQVRIALHARSTLPNTDFFVRLCDVDEKGLSINVCDGIIRKTSADPAVPDDIWKLNFRMHATAHRFNRNHRLRVIVASGAHPRYARNTGTDEALGEASHLASADIEIFHDPAHPSAIHLPVVELDRA</sequence>
<reference evidence="3 4" key="1">
    <citation type="journal article" date="2015" name="Genome Announc.">
        <title>Genome Assemblies of Three Soil-Associated Devosia species: D. insulae, D. limi, and D. soli.</title>
        <authorList>
            <person name="Hassan Y.I."/>
            <person name="Lepp D."/>
            <person name="Zhou T."/>
        </authorList>
    </citation>
    <scope>NUCLEOTIDE SEQUENCE [LARGE SCALE GENOMIC DNA]</scope>
    <source>
        <strain evidence="3 4">DS-56</strain>
    </source>
</reference>
<dbReference type="InterPro" id="IPR013736">
    <property type="entry name" value="Xaa-Pro_dipept_C"/>
</dbReference>
<dbReference type="InterPro" id="IPR005674">
    <property type="entry name" value="CocE/Ser_esterase"/>
</dbReference>
<keyword evidence="4" id="KW-1185">Reference proteome</keyword>
<evidence type="ECO:0000313" key="3">
    <source>
        <dbReference type="EMBL" id="OEO32156.1"/>
    </source>
</evidence>
<dbReference type="SUPFAM" id="SSF49785">
    <property type="entry name" value="Galactose-binding domain-like"/>
    <property type="match status" value="1"/>
</dbReference>
<gene>
    <name evidence="3" type="ORF">VW23_013000</name>
</gene>
<dbReference type="InterPro" id="IPR000383">
    <property type="entry name" value="Xaa-Pro-like_dom"/>
</dbReference>
<dbReference type="RefSeq" id="WP_069908687.1">
    <property type="nucleotide sequence ID" value="NZ_LAJE02000087.1"/>
</dbReference>
<dbReference type="AlphaFoldDB" id="A0A1E5XU98"/>
<protein>
    <recommendedName>
        <fullName evidence="2">Xaa-Pro dipeptidyl-peptidase C-terminal domain-containing protein</fullName>
    </recommendedName>
</protein>
<dbReference type="Gene3D" id="3.40.50.1820">
    <property type="entry name" value="alpha/beta hydrolase"/>
    <property type="match status" value="1"/>
</dbReference>
<keyword evidence="1" id="KW-0378">Hydrolase</keyword>
<feature type="domain" description="Xaa-Pro dipeptidyl-peptidase C-terminal" evidence="2">
    <location>
        <begin position="304"/>
        <end position="538"/>
    </location>
</feature>
<dbReference type="SMART" id="SM00939">
    <property type="entry name" value="PepX_C"/>
    <property type="match status" value="1"/>
</dbReference>
<evidence type="ECO:0000256" key="1">
    <source>
        <dbReference type="ARBA" id="ARBA00022801"/>
    </source>
</evidence>
<dbReference type="Gene3D" id="1.10.3020.10">
    <property type="entry name" value="alpha-amino acid ester hydrolase ( Helical cap domain)"/>
    <property type="match status" value="1"/>
</dbReference>
<dbReference type="Pfam" id="PF08530">
    <property type="entry name" value="PepX_C"/>
    <property type="match status" value="1"/>
</dbReference>
<dbReference type="SUPFAM" id="SSF53474">
    <property type="entry name" value="alpha/beta-Hydrolases"/>
    <property type="match status" value="1"/>
</dbReference>
<proteinExistence type="predicted"/>
<organism evidence="3 4">
    <name type="scientific">Devosia insulae DS-56</name>
    <dbReference type="NCBI Taxonomy" id="1116389"/>
    <lineage>
        <taxon>Bacteria</taxon>
        <taxon>Pseudomonadati</taxon>
        <taxon>Pseudomonadota</taxon>
        <taxon>Alphaproteobacteria</taxon>
        <taxon>Hyphomicrobiales</taxon>
        <taxon>Devosiaceae</taxon>
        <taxon>Devosia</taxon>
    </lineage>
</organism>
<dbReference type="Pfam" id="PF02129">
    <property type="entry name" value="Peptidase_S15"/>
    <property type="match status" value="1"/>
</dbReference>
<dbReference type="OrthoDB" id="9806163at2"/>
<dbReference type="EMBL" id="LAJE02000087">
    <property type="protein sequence ID" value="OEO32156.1"/>
    <property type="molecule type" value="Genomic_DNA"/>
</dbReference>
<dbReference type="InterPro" id="IPR029058">
    <property type="entry name" value="AB_hydrolase_fold"/>
</dbReference>
<evidence type="ECO:0000313" key="4">
    <source>
        <dbReference type="Proteomes" id="UP000095463"/>
    </source>
</evidence>
<comment type="caution">
    <text evidence="3">The sequence shown here is derived from an EMBL/GenBank/DDBJ whole genome shotgun (WGS) entry which is preliminary data.</text>
</comment>
<dbReference type="NCBIfam" id="TIGR00976">
    <property type="entry name" value="CocE_NonD"/>
    <property type="match status" value="1"/>
</dbReference>
<name>A0A1E5XU98_9HYPH</name>
<dbReference type="GO" id="GO:0008239">
    <property type="term" value="F:dipeptidyl-peptidase activity"/>
    <property type="evidence" value="ECO:0007669"/>
    <property type="project" value="InterPro"/>
</dbReference>
<dbReference type="Gene3D" id="2.60.120.260">
    <property type="entry name" value="Galactose-binding domain-like"/>
    <property type="match status" value="1"/>
</dbReference>
<evidence type="ECO:0000259" key="2">
    <source>
        <dbReference type="SMART" id="SM00939"/>
    </source>
</evidence>
<accession>A0A1E5XU98</accession>
<dbReference type="InterPro" id="IPR008979">
    <property type="entry name" value="Galactose-bd-like_sf"/>
</dbReference>
<dbReference type="Proteomes" id="UP000095463">
    <property type="component" value="Unassembled WGS sequence"/>
</dbReference>